<dbReference type="GO" id="GO:0046872">
    <property type="term" value="F:metal ion binding"/>
    <property type="evidence" value="ECO:0007669"/>
    <property type="project" value="UniProtKB-KW"/>
</dbReference>
<sequence length="113" mass="13099">MFVKVCRAPELKEGKPTKFRLDHVDVVIVKVGDRIFAMDAYCPHKGGNLEYGDVLCDGRCRIRCHLHYYEYDLCDGKLIPNIYSNKPGSWFRSPDLKVYDIKIVNDELFVNVD</sequence>
<dbReference type="PATRIC" id="fig|43687.5.peg.1376"/>
<keyword evidence="3" id="KW-0408">Iron</keyword>
<evidence type="ECO:0000256" key="1">
    <source>
        <dbReference type="ARBA" id="ARBA00022714"/>
    </source>
</evidence>
<reference evidence="15 16" key="2">
    <citation type="journal article" date="2015" name="Genome Announc.">
        <title>Complete Genome Sequences of Evolved Arsenate-Resistant Metallosphaera sedula Strains.</title>
        <authorList>
            <person name="Ai C."/>
            <person name="McCarthy S."/>
            <person name="Schackwitz W."/>
            <person name="Martin J."/>
            <person name="Lipzen A."/>
            <person name="Blum P."/>
        </authorList>
    </citation>
    <scope>NUCLEOTIDE SEQUENCE [LARGE SCALE GENOMIC DNA]</scope>
    <source>
        <strain evidence="10 16">ARS120-1</strain>
        <strain evidence="11 15">ARS120-2</strain>
        <strain evidence="8 18">ARS50-1</strain>
        <strain evidence="9 17">ARS50-2</strain>
    </source>
</reference>
<dbReference type="InterPro" id="IPR017941">
    <property type="entry name" value="Rieske_2Fe-2S"/>
</dbReference>
<keyword evidence="4" id="KW-0411">Iron-sulfur</keyword>
<dbReference type="Proteomes" id="UP000056255">
    <property type="component" value="Chromosome"/>
</dbReference>
<evidence type="ECO:0000259" key="6">
    <source>
        <dbReference type="PROSITE" id="PS51296"/>
    </source>
</evidence>
<dbReference type="Pfam" id="PF00355">
    <property type="entry name" value="Rieske"/>
    <property type="match status" value="1"/>
</dbReference>
<keyword evidence="2" id="KW-0479">Metal-binding</keyword>
<dbReference type="GeneID" id="91755760"/>
<dbReference type="OrthoDB" id="6837at2157"/>
<dbReference type="GO" id="GO:0051537">
    <property type="term" value="F:2 iron, 2 sulfur cluster binding"/>
    <property type="evidence" value="ECO:0007669"/>
    <property type="project" value="UniProtKB-KW"/>
</dbReference>
<evidence type="ECO:0000313" key="9">
    <source>
        <dbReference type="EMBL" id="AKV76522.1"/>
    </source>
</evidence>
<dbReference type="EMBL" id="CP008822">
    <property type="protein sequence ID" value="AIM27408.1"/>
    <property type="molecule type" value="Genomic_DNA"/>
</dbReference>
<reference evidence="7 13" key="1">
    <citation type="journal article" date="2014" name="J. Bacteriol.">
        <title>Role of an Archaeal PitA Transporter in the Copper and Arsenic Resistance of Metallosphaera sedula, an Extreme Thermoacidophile.</title>
        <authorList>
            <person name="McCarthy S."/>
            <person name="Ai C."/>
            <person name="Wheaton G."/>
            <person name="Tevatia R."/>
            <person name="Eckrich V."/>
            <person name="Kelly R."/>
            <person name="Blum P."/>
        </authorList>
    </citation>
    <scope>NUCLEOTIDE SEQUENCE [LARGE SCALE GENOMIC DNA]</scope>
    <source>
        <strain evidence="7 13">CuR1</strain>
    </source>
</reference>
<gene>
    <name evidence="7" type="ORF">HA72_1263</name>
    <name evidence="8" type="ORF">MsedA_1282</name>
    <name evidence="9" type="ORF">MsedB_1284</name>
    <name evidence="10" type="ORF">MsedC_1282</name>
    <name evidence="11" type="ORF">MsedD_1283</name>
    <name evidence="12" type="ORF">MsedE_1286</name>
</gene>
<protein>
    <submittedName>
        <fullName evidence="7">Rieske (2Fe-2S) domain protein</fullName>
    </submittedName>
    <submittedName>
        <fullName evidence="8">Rieske (2Fe-2S) protein</fullName>
    </submittedName>
</protein>
<proteinExistence type="predicted"/>
<evidence type="ECO:0000313" key="17">
    <source>
        <dbReference type="Proteomes" id="UP000062475"/>
    </source>
</evidence>
<dbReference type="RefSeq" id="WP_012021210.1">
    <property type="nucleotide sequence ID" value="NZ_CP008822.1"/>
</dbReference>
<evidence type="ECO:0000313" key="16">
    <source>
        <dbReference type="Proteomes" id="UP000062398"/>
    </source>
</evidence>
<dbReference type="EMBL" id="CP012175">
    <property type="protein sequence ID" value="AKV81019.1"/>
    <property type="molecule type" value="Genomic_DNA"/>
</dbReference>
<evidence type="ECO:0000313" key="11">
    <source>
        <dbReference type="EMBL" id="AKV81019.1"/>
    </source>
</evidence>
<dbReference type="EMBL" id="CP012172">
    <property type="protein sequence ID" value="AKV74283.1"/>
    <property type="molecule type" value="Genomic_DNA"/>
</dbReference>
<organism evidence="7 13">
    <name type="scientific">Metallosphaera sedula</name>
    <dbReference type="NCBI Taxonomy" id="43687"/>
    <lineage>
        <taxon>Archaea</taxon>
        <taxon>Thermoproteota</taxon>
        <taxon>Thermoprotei</taxon>
        <taxon>Sulfolobales</taxon>
        <taxon>Sulfolobaceae</taxon>
        <taxon>Metallosphaera</taxon>
    </lineage>
</organism>
<accession>A0A088E5Y6</accession>
<evidence type="ECO:0000313" key="13">
    <source>
        <dbReference type="Proteomes" id="UP000029084"/>
    </source>
</evidence>
<dbReference type="AlphaFoldDB" id="A0A088E5Y6"/>
<reference evidence="12 14" key="3">
    <citation type="submission" date="2015-07" db="EMBL/GenBank/DDBJ databases">
        <title>Physiological, transcriptional responses and genome re-sequencing of acid resistant extremely thermoacidophilic Metallosphaera sedula SARC-M1.</title>
        <authorList>
            <person name="Ai C."/>
            <person name="McCarthy S."/>
            <person name="Eckrich V."/>
            <person name="Rudrappa D."/>
            <person name="Qiu G."/>
            <person name="Blum P."/>
        </authorList>
    </citation>
    <scope>NUCLEOTIDE SEQUENCE [LARGE SCALE GENOMIC DNA]</scope>
    <source>
        <strain evidence="12 14">SARC-M1</strain>
    </source>
</reference>
<keyword evidence="1" id="KW-0001">2Fe-2S</keyword>
<dbReference type="Gene3D" id="2.102.10.10">
    <property type="entry name" value="Rieske [2Fe-2S] iron-sulphur domain"/>
    <property type="match status" value="1"/>
</dbReference>
<evidence type="ECO:0000313" key="12">
    <source>
        <dbReference type="EMBL" id="AKV83260.1"/>
    </source>
</evidence>
<dbReference type="PANTHER" id="PTHR21496">
    <property type="entry name" value="FERREDOXIN-RELATED"/>
    <property type="match status" value="1"/>
</dbReference>
<dbReference type="EMBL" id="CP012174">
    <property type="protein sequence ID" value="AKV78774.1"/>
    <property type="molecule type" value="Genomic_DNA"/>
</dbReference>
<dbReference type="Proteomes" id="UP000062398">
    <property type="component" value="Chromosome"/>
</dbReference>
<dbReference type="Proteomes" id="UP000029084">
    <property type="component" value="Chromosome"/>
</dbReference>
<evidence type="ECO:0000256" key="4">
    <source>
        <dbReference type="ARBA" id="ARBA00023014"/>
    </source>
</evidence>
<dbReference type="Proteomes" id="UP000062475">
    <property type="component" value="Chromosome"/>
</dbReference>
<dbReference type="EMBL" id="CP012176">
    <property type="protein sequence ID" value="AKV83260.1"/>
    <property type="molecule type" value="Genomic_DNA"/>
</dbReference>
<dbReference type="InterPro" id="IPR036922">
    <property type="entry name" value="Rieske_2Fe-2S_sf"/>
</dbReference>
<comment type="cofactor">
    <cofactor evidence="5">
        <name>[2Fe-2S] cluster</name>
        <dbReference type="ChEBI" id="CHEBI:190135"/>
    </cofactor>
</comment>
<feature type="domain" description="Rieske" evidence="6">
    <location>
        <begin position="3"/>
        <end position="110"/>
    </location>
</feature>
<evidence type="ECO:0000313" key="15">
    <source>
        <dbReference type="Proteomes" id="UP000061362"/>
    </source>
</evidence>
<dbReference type="PANTHER" id="PTHR21496:SF0">
    <property type="entry name" value="RIESKE DOMAIN-CONTAINING PROTEIN"/>
    <property type="match status" value="1"/>
</dbReference>
<dbReference type="PROSITE" id="PS51296">
    <property type="entry name" value="RIESKE"/>
    <property type="match status" value="1"/>
</dbReference>
<dbReference type="Proteomes" id="UP000061362">
    <property type="component" value="Chromosome"/>
</dbReference>
<dbReference type="SUPFAM" id="SSF50022">
    <property type="entry name" value="ISP domain"/>
    <property type="match status" value="1"/>
</dbReference>
<evidence type="ECO:0000256" key="2">
    <source>
        <dbReference type="ARBA" id="ARBA00022723"/>
    </source>
</evidence>
<dbReference type="Proteomes" id="UP000068832">
    <property type="component" value="Chromosome"/>
</dbReference>
<evidence type="ECO:0000313" key="10">
    <source>
        <dbReference type="EMBL" id="AKV78774.1"/>
    </source>
</evidence>
<evidence type="ECO:0000256" key="3">
    <source>
        <dbReference type="ARBA" id="ARBA00023004"/>
    </source>
</evidence>
<evidence type="ECO:0000313" key="8">
    <source>
        <dbReference type="EMBL" id="AKV74283.1"/>
    </source>
</evidence>
<evidence type="ECO:0000256" key="5">
    <source>
        <dbReference type="ARBA" id="ARBA00034078"/>
    </source>
</evidence>
<dbReference type="EMBL" id="CP012173">
    <property type="protein sequence ID" value="AKV76522.1"/>
    <property type="molecule type" value="Genomic_DNA"/>
</dbReference>
<evidence type="ECO:0000313" key="14">
    <source>
        <dbReference type="Proteomes" id="UP000056255"/>
    </source>
</evidence>
<dbReference type="OMA" id="RIRCHLH"/>
<name>A0A088E5Y6_9CREN</name>
<evidence type="ECO:0000313" key="18">
    <source>
        <dbReference type="Proteomes" id="UP000068832"/>
    </source>
</evidence>
<evidence type="ECO:0000313" key="7">
    <source>
        <dbReference type="EMBL" id="AIM27408.1"/>
    </source>
</evidence>